<dbReference type="Proteomes" id="UP000265703">
    <property type="component" value="Unassembled WGS sequence"/>
</dbReference>
<dbReference type="STRING" id="658196.A0A397SQZ7"/>
<evidence type="ECO:0000313" key="2">
    <source>
        <dbReference type="EMBL" id="RIA86455.1"/>
    </source>
</evidence>
<evidence type="ECO:0000256" key="1">
    <source>
        <dbReference type="SAM" id="MobiDB-lite"/>
    </source>
</evidence>
<name>A0A397SQZ7_9GLOM</name>
<dbReference type="OrthoDB" id="2434051at2759"/>
<accession>A0A397SQZ7</accession>
<proteinExistence type="predicted"/>
<gene>
    <name evidence="2" type="ORF">C1645_829276</name>
</gene>
<feature type="compositionally biased region" description="Basic and acidic residues" evidence="1">
    <location>
        <begin position="427"/>
        <end position="437"/>
    </location>
</feature>
<protein>
    <submittedName>
        <fullName evidence="2">Uncharacterized protein</fullName>
    </submittedName>
</protein>
<reference evidence="2" key="1">
    <citation type="submission" date="2018-06" db="EMBL/GenBank/DDBJ databases">
        <title>Comparative genomics reveals the genomic features of Rhizophagus irregularis, R. cerebriforme, R. diaphanum and Gigaspora rosea, and their symbiotic lifestyle signature.</title>
        <authorList>
            <person name="Morin E."/>
            <person name="San Clemente H."/>
            <person name="Chen E.C.H."/>
            <person name="De La Providencia I."/>
            <person name="Hainaut M."/>
            <person name="Kuo A."/>
            <person name="Kohler A."/>
            <person name="Murat C."/>
            <person name="Tang N."/>
            <person name="Roy S."/>
            <person name="Loubradou J."/>
            <person name="Henrissat B."/>
            <person name="Grigoriev I.V."/>
            <person name="Corradi N."/>
            <person name="Roux C."/>
            <person name="Martin F.M."/>
        </authorList>
    </citation>
    <scope>NUCLEOTIDE SEQUENCE [LARGE SCALE GENOMIC DNA]</scope>
    <source>
        <strain evidence="2">DAOM 227022</strain>
    </source>
</reference>
<organism evidence="2 3">
    <name type="scientific">Glomus cerebriforme</name>
    <dbReference type="NCBI Taxonomy" id="658196"/>
    <lineage>
        <taxon>Eukaryota</taxon>
        <taxon>Fungi</taxon>
        <taxon>Fungi incertae sedis</taxon>
        <taxon>Mucoromycota</taxon>
        <taxon>Glomeromycotina</taxon>
        <taxon>Glomeromycetes</taxon>
        <taxon>Glomerales</taxon>
        <taxon>Glomeraceae</taxon>
        <taxon>Glomus</taxon>
    </lineage>
</organism>
<keyword evidence="3" id="KW-1185">Reference proteome</keyword>
<feature type="region of interest" description="Disordered" evidence="1">
    <location>
        <begin position="392"/>
        <end position="437"/>
    </location>
</feature>
<comment type="caution">
    <text evidence="2">The sequence shown here is derived from an EMBL/GenBank/DDBJ whole genome shotgun (WGS) entry which is preliminary data.</text>
</comment>
<dbReference type="AlphaFoldDB" id="A0A397SQZ7"/>
<sequence length="437" mass="50536">MSKVTTNYMKHYKWTSKTLLSELAGYTEEFGKNLKDQGEEGRDTVDKIAQEIVDNDYSSEKIKQISYDLGTSAFNAVAGMTKIPYITTKLNKIQAEWLILDEDEGVDWPPYFYLEPVQKRLEKCDISILPSKENLLDIMIIIRRDMGGLKRDLWYSPKYSWYCTGYSKTKKETGIEEPQLFLLMEKNLLQAKELLTWIQKAISEKFYFLQKNKSDIVNVNPINLILVKHEITSNKLRKIGTDHTSRIHEDFAFQPSSPVLEYEKDKKIPNPNQGSSSVSAYFYQIKIYAICVGKDLDDIDVRIKFIAGLSLDNKKRVDEFGIKKPLKELVRYLIRDPTFSTEIRKYKIEEILPTNQDKVKLWGLEPSLDELHSSDSTWDREGHQNIRRTEKLACKESTNSSFENMESDSSSSSETSDASDSNAKLQRTADYKRQLKA</sequence>
<dbReference type="EMBL" id="QKYT01000363">
    <property type="protein sequence ID" value="RIA86455.1"/>
    <property type="molecule type" value="Genomic_DNA"/>
</dbReference>
<evidence type="ECO:0000313" key="3">
    <source>
        <dbReference type="Proteomes" id="UP000265703"/>
    </source>
</evidence>
<feature type="compositionally biased region" description="Low complexity" evidence="1">
    <location>
        <begin position="399"/>
        <end position="422"/>
    </location>
</feature>